<evidence type="ECO:0000256" key="2">
    <source>
        <dbReference type="ARBA" id="ARBA00022714"/>
    </source>
</evidence>
<keyword evidence="9" id="KW-1185">Reference proteome</keyword>
<proteinExistence type="inferred from homology"/>
<evidence type="ECO:0000313" key="8">
    <source>
        <dbReference type="EMBL" id="RKH92828.1"/>
    </source>
</evidence>
<dbReference type="InterPro" id="IPR012675">
    <property type="entry name" value="Beta-grasp_dom_sf"/>
</dbReference>
<evidence type="ECO:0000256" key="3">
    <source>
        <dbReference type="ARBA" id="ARBA00022723"/>
    </source>
</evidence>
<keyword evidence="5" id="KW-0411">Iron-sulfur</keyword>
<evidence type="ECO:0000256" key="6">
    <source>
        <dbReference type="ARBA" id="ARBA00034078"/>
    </source>
</evidence>
<dbReference type="PROSITE" id="PS51085">
    <property type="entry name" value="2FE2S_FER_2"/>
    <property type="match status" value="1"/>
</dbReference>
<dbReference type="RefSeq" id="WP_120532152.1">
    <property type="nucleotide sequence ID" value="NZ_RAWI01000436.1"/>
</dbReference>
<feature type="domain" description="2Fe-2S ferredoxin-type" evidence="7">
    <location>
        <begin position="2"/>
        <end position="100"/>
    </location>
</feature>
<dbReference type="PANTHER" id="PTHR23426">
    <property type="entry name" value="FERREDOXIN/ADRENODOXIN"/>
    <property type="match status" value="1"/>
</dbReference>
<dbReference type="InterPro" id="IPR001041">
    <property type="entry name" value="2Fe-2S_ferredoxin-type"/>
</dbReference>
<dbReference type="EMBL" id="RAWI01000436">
    <property type="protein sequence ID" value="RKH92828.1"/>
    <property type="molecule type" value="Genomic_DNA"/>
</dbReference>
<accession>A0ABX9Q9Q2</accession>
<evidence type="ECO:0000313" key="9">
    <source>
        <dbReference type="Proteomes" id="UP000278907"/>
    </source>
</evidence>
<dbReference type="SUPFAM" id="SSF54292">
    <property type="entry name" value="2Fe-2S ferredoxin-like"/>
    <property type="match status" value="1"/>
</dbReference>
<dbReference type="Proteomes" id="UP000278907">
    <property type="component" value="Unassembled WGS sequence"/>
</dbReference>
<comment type="similarity">
    <text evidence="1">Belongs to the adrenodoxin/putidaredoxin family.</text>
</comment>
<comment type="caution">
    <text evidence="8">The sequence shown here is derived from an EMBL/GenBank/DDBJ whole genome shotgun (WGS) entry which is preliminary data.</text>
</comment>
<keyword evidence="3" id="KW-0479">Metal-binding</keyword>
<keyword evidence="2" id="KW-0001">2Fe-2S</keyword>
<evidence type="ECO:0000256" key="4">
    <source>
        <dbReference type="ARBA" id="ARBA00023004"/>
    </source>
</evidence>
<sequence length="125" mass="13792">MPKVTFKSPLAEVAVDVPPGTTLLDAAEKGEAQVGHSCGGVCGCSTCHVWIRKGFDSLSEQRDDEMDRLDMGFDVRPYSRLSCQTEVASEDVTVEITEESLVAFMDENPAIRRQLESEGKWPLKK</sequence>
<dbReference type="InterPro" id="IPR036010">
    <property type="entry name" value="2Fe-2S_ferredoxin-like_sf"/>
</dbReference>
<keyword evidence="4" id="KW-0408">Iron</keyword>
<dbReference type="InterPro" id="IPR001055">
    <property type="entry name" value="Adrenodoxin-like"/>
</dbReference>
<evidence type="ECO:0000256" key="1">
    <source>
        <dbReference type="ARBA" id="ARBA00010914"/>
    </source>
</evidence>
<name>A0ABX9Q9Q2_9BACT</name>
<reference evidence="8 9" key="1">
    <citation type="submission" date="2018-09" db="EMBL/GenBank/DDBJ databases">
        <authorList>
            <person name="Livingstone P.G."/>
            <person name="Whitworth D.E."/>
        </authorList>
    </citation>
    <scope>NUCLEOTIDE SEQUENCE [LARGE SCALE GENOMIC DNA]</scope>
    <source>
        <strain evidence="8 9">CA031B</strain>
    </source>
</reference>
<protein>
    <submittedName>
        <fullName evidence="8">Ferredoxin</fullName>
    </submittedName>
</protein>
<evidence type="ECO:0000259" key="7">
    <source>
        <dbReference type="PROSITE" id="PS51085"/>
    </source>
</evidence>
<evidence type="ECO:0000256" key="5">
    <source>
        <dbReference type="ARBA" id="ARBA00023014"/>
    </source>
</evidence>
<dbReference type="PRINTS" id="PR00355">
    <property type="entry name" value="ADRENODOXIN"/>
</dbReference>
<comment type="cofactor">
    <cofactor evidence="6">
        <name>[2Fe-2S] cluster</name>
        <dbReference type="ChEBI" id="CHEBI:190135"/>
    </cofactor>
</comment>
<dbReference type="Pfam" id="PF00111">
    <property type="entry name" value="Fer2"/>
    <property type="match status" value="1"/>
</dbReference>
<dbReference type="PANTHER" id="PTHR23426:SF65">
    <property type="entry name" value="FERREDOXIN-2, MITOCHONDRIAL"/>
    <property type="match status" value="1"/>
</dbReference>
<gene>
    <name evidence="8" type="ORF">D7Y13_35320</name>
</gene>
<dbReference type="CDD" id="cd00207">
    <property type="entry name" value="fer2"/>
    <property type="match status" value="1"/>
</dbReference>
<organism evidence="8 9">
    <name type="scientific">Corallococcus praedator</name>
    <dbReference type="NCBI Taxonomy" id="2316724"/>
    <lineage>
        <taxon>Bacteria</taxon>
        <taxon>Pseudomonadati</taxon>
        <taxon>Myxococcota</taxon>
        <taxon>Myxococcia</taxon>
        <taxon>Myxococcales</taxon>
        <taxon>Cystobacterineae</taxon>
        <taxon>Myxococcaceae</taxon>
        <taxon>Corallococcus</taxon>
    </lineage>
</organism>
<dbReference type="Gene3D" id="3.10.20.30">
    <property type="match status" value="1"/>
</dbReference>